<dbReference type="Proteomes" id="UP000008022">
    <property type="component" value="Unassembled WGS sequence"/>
</dbReference>
<dbReference type="OMA" id="ADPGMEW"/>
<evidence type="ECO:0000313" key="2">
    <source>
        <dbReference type="EnsemblPlants" id="ORUFI12G03190.1"/>
    </source>
</evidence>
<dbReference type="STRING" id="4529.A0A0E0RDQ9"/>
<reference evidence="3" key="1">
    <citation type="submission" date="2013-06" db="EMBL/GenBank/DDBJ databases">
        <authorList>
            <person name="Zhao Q."/>
        </authorList>
    </citation>
    <scope>NUCLEOTIDE SEQUENCE</scope>
    <source>
        <strain evidence="3">cv. W1943</strain>
    </source>
</reference>
<keyword evidence="3" id="KW-1185">Reference proteome</keyword>
<organism evidence="2 3">
    <name type="scientific">Oryza rufipogon</name>
    <name type="common">Brownbeard rice</name>
    <name type="synonym">Asian wild rice</name>
    <dbReference type="NCBI Taxonomy" id="4529"/>
    <lineage>
        <taxon>Eukaryota</taxon>
        <taxon>Viridiplantae</taxon>
        <taxon>Streptophyta</taxon>
        <taxon>Embryophyta</taxon>
        <taxon>Tracheophyta</taxon>
        <taxon>Spermatophyta</taxon>
        <taxon>Magnoliopsida</taxon>
        <taxon>Liliopsida</taxon>
        <taxon>Poales</taxon>
        <taxon>Poaceae</taxon>
        <taxon>BOP clade</taxon>
        <taxon>Oryzoideae</taxon>
        <taxon>Oryzeae</taxon>
        <taxon>Oryzinae</taxon>
        <taxon>Oryza</taxon>
    </lineage>
</organism>
<accession>A0A0E0RDQ9</accession>
<dbReference type="PANTHER" id="PTHR35701">
    <property type="entry name" value="OS11G0148400 PROTEIN"/>
    <property type="match status" value="1"/>
</dbReference>
<evidence type="ECO:0000313" key="3">
    <source>
        <dbReference type="Proteomes" id="UP000008022"/>
    </source>
</evidence>
<dbReference type="EnsemblPlants" id="ORUFI12G03190.1">
    <property type="protein sequence ID" value="ORUFI12G03190.1"/>
    <property type="gene ID" value="ORUFI12G03190"/>
</dbReference>
<dbReference type="Pfam" id="PF25999">
    <property type="entry name" value="SYNRG_C"/>
    <property type="match status" value="1"/>
</dbReference>
<dbReference type="InterPro" id="IPR059024">
    <property type="entry name" value="SYNRG_C"/>
</dbReference>
<name>A0A0E0RDQ9_ORYRU</name>
<dbReference type="eggNOG" id="ENOG502QRFB">
    <property type="taxonomic scope" value="Eukaryota"/>
</dbReference>
<sequence>MEARAARDVPKSLGSDQEDVSYLTCKQEQFSQMRFLSRQSNRIASSAANCLQILLVNTTHSRHLSSLASYLAHSGPLKSLLGNLARFLCGDKSFLPPSFSSPSNRVLAPLSCGRASSPSFLTEDWSLFTSVDENLNHVRTTNHIETCKSTGPNDAAILDLYKETELVDAVHMTQSSSESVQSPSDMFSNNEMNSSFETDENHSIKSSSDRTLIDFYHKLREETLTVIFRNGKDFKEICEKLPEALEDMSLAVELYKHSVSTLHTLEQASKEEQRDYVRAWYRMLLFCAQELQHGVVLWQESCQSNVCSVVISQGGQFFIALGEIYRVAQILNLSLQSFKPWVLADPGMVSKMLVCWDGCLNAWTNNGLGTALRMVVDSNNLDAPVAKVLLESIIKIDEIEVATLQCSLPNSKMTCRHTLLPTSVLPGMEVIIWDGDHYFVKVANLWTNRISSDPPQFSHSLQDSTFKCKTRDL</sequence>
<feature type="domain" description="Synergin gamma C-terminal" evidence="1">
    <location>
        <begin position="269"/>
        <end position="456"/>
    </location>
</feature>
<dbReference type="PANTHER" id="PTHR35701:SF1">
    <property type="entry name" value="OS11G0148400 PROTEIN"/>
    <property type="match status" value="1"/>
</dbReference>
<evidence type="ECO:0000259" key="1">
    <source>
        <dbReference type="Pfam" id="PF25999"/>
    </source>
</evidence>
<dbReference type="AlphaFoldDB" id="A0A0E0RDQ9"/>
<dbReference type="Gramene" id="ORUFI12G03190.1">
    <property type="protein sequence ID" value="ORUFI12G03190.1"/>
    <property type="gene ID" value="ORUFI12G03190"/>
</dbReference>
<proteinExistence type="predicted"/>
<reference evidence="2" key="2">
    <citation type="submission" date="2015-06" db="UniProtKB">
        <authorList>
            <consortium name="EnsemblPlants"/>
        </authorList>
    </citation>
    <scope>IDENTIFICATION</scope>
</reference>
<protein>
    <recommendedName>
        <fullName evidence="1">Synergin gamma C-terminal domain-containing protein</fullName>
    </recommendedName>
</protein>